<sequence length="2730" mass="308294">MSFRVQLINMGTRAAAFQAKLRCLHDYHQRLLHNTVPLPSGSDIANTLKYFSQTLLTVLKDVRNSPLVMIKDPELDQTRMSSYPNLEYSNLYNAICMLIDVTPNIQYGISLFGKAILQVMGCILPFLDRDVIDNLPYLCASLFSVLPHLLYQDIINYLCYYILPFTITRQGDQESLICQSSASVSSVIMFVFHYSNNPAHHCQLLECLMSLKHNVVKDILCVIAYGTSTARSVAAKLLFYYWPAFDANLFDRKVLLVKYNNDLIPFVCQRDNCTSTGNAEASKVCYDHNVSILHSNENPPPLYCCIECANSIHREHPNIAFKDIVHPMAQVSMICENKNCRSSDKSAFSICFSTECISYNGNHPIRYCNQCHTNRHNAKRGVDHIYHRSLLPTWQMDLECSGYMIEAIVSLLREAKPLNLDLSKDSILTVEGRAHDNISNEDRQQLGKYGIWLLVGRCSPTVDTPIEILGRLLNMLFHWFHITAYTNEVGVESTLEKLKIDHVCDFLKEILKTHDKVFINCLLPHPPEYARVGGHWDTLASRTQHLKEGLQRLICLVPYEIITQEIWETVMPHWMESVTNDVPEKELSELKIVLRKILDPLGFDANKMYNFITIRFEKTTAKVQMQALHWLQVLTRLEILIPLNQLFTMFGDGVRIMKHGVQHEAMKDKNYKLDNKQNVKDKDHLPQGVAPRRSSISPVVEDDSISDSAISDDEAPTNRPQEFSTDSENNLTCCILMLDILLKQMELQDIEQHQGINTHVCDNVCRLLKCMITATAGVKTMGPGSHVCSEKTDCLICEAFIMWHQLATKVVQFLAPKDPIRQPDPPPVIETFDDEKLLDTDKDHNKRDRDVSFSMAALPIPLGPLGGITSLAGPVAVQVPEQQPFSIGNVLMQMPHVCSMNDNNDKDIAKIVQATDEIMTATVETVSDPLDLDLATMLPSEKIVTAVARSVTLSDADVAQATVQIAKPSIVGIEQDSAENVNLSSDDSSDGDFWHTSVGKFKFCIEQLPQTLQFIHQLLTELPSIDKPEILYELMRCLNTLVLHGDAFTKAARDHRGFFIWCQENLLIKNLWELCNAENSNISQVSVPILLHCITLPVGSDAFWKILQEFFQHTDWRVRFQAVERVTVIARFMDSTPLRSEINLQTALATAFCHLIASMDDINVYVAQRATLYLGTIHDTAIRSLLFCLESQFDTFIIDRPVVLQSVYQLLNSLSDRKILTWDFFLSRFDTLFIEAQVNLEKNGDLSYLRDLRNSENGSEILTNKITKAREALSQSSDSTESRKMSKTLSASFGKWQYKRTMSAPANFAPRQESKIEKEKIYNRQISAPLLKRKTSRFGLGQFLHGNTNHAHNHLNLATSPHHTHSHQPSISPAHSGNNLNHLHPTKYNHQHLSPYPPSSPAFTPHSPTSVHFHFHQPSYSTQHGGSSDGHISGYDEVNFSGSLFRVIDLEESTDKETIHLLTHLLMQFMSRPDLAFPTEEKPTCRLMSIVLKHVYLLMGFNQNEKMFQFSSSRIRCSSVFNSFMANLPQFLDQNVEMGSSDSLFNFIIHLMIYSPYPNNSIPATFDVMQNTSYSLWFLEPQVRKNWLMAVLVILYKYNLNNIPEPLLSSVIRIIMTSLESQSQFHQCKRIPTTILVQDSLRRPEIKEPTLEADDREPSAHSQIKPTSMAQIRKPQDSSIECDETESELVAIPESDLSDSTIHGESIDDGMSDDHHVTAVKVENKKKVVEPVEDKKKASKSMVKSTSNELAAKSVSEGMRMMFSSAILSPPVNVQKAIVVTQPPSSKVVQTTCKDTSTAHHIIASATTSQLRTVSAVVGEKQQRATIVQPTTTSNGYGTSSVRRSNSPIRALGRQQRIIDTNGISHQSSISTDEQKKFVASHIKTNERRNLFGSPESPLSRMDVLPLSPPETDADISTDGTETPVLTPTNMKLEFPTPERLLPIGNMGKENVTNLCERVREGLAIPDISHLRSQDHLDKSTTDSPPNSSRATSPRRLIKQVALVESPPHVHMHDPAHPISYKKTPGRNQDEHQRRVTTKRAGLGKCGDSRLRYAGSWAPQFLNEGSDDEDEGSTKTSYLNTETKQSVFRIGDECTADRCSECGALKEEYTDEELGLFIVLLGTFIHREPALACPFLPDILVFVSKMAHSHTFSWQYESSTHLPGASQAVAHQFIRCVLHQLAPNGIFYQVFLTQNPENVRQRFFKCVALALLDFAELHPASPVNLLMESLNNKKTLPLDLPIIMRNLNEYLLCLQIESLNAPVIWTTAIQGIDSLFRRIVFMLPSMDEIESLLSIMVSVFKMPGLPKSILEPFSKIFSYAVQNLHLNHKTVHELCCLNSRAYTKERDKYQIARQIAFELAQCLKFKTMIPDHNLLLLIGMIIQDLGGNLPKEVYAGLPESPPMFSNNTADCMRQYLNDILEFLADFHTLSKIKNFKNGSTMSSGAMGLTEDTLGGALKGAISQYLALEMSRGNSKENRAVARYLPWLYNAPTTLQQGPKEFTECVSHMRLLSWLLMGSLTHTAQTSNLRDHQHNHQTHFHMTQQNSFSQPVPQDASCHIADYIQTIFAGFLEQSKTSVLHMSSLFHAFTLCQLWTVYLEQISHHTNDTIATSILFEFWVKVTPTIFYLISHSKLNEMVNLHFLSLLEALKETRSTILSKLLPLWSPLLSCNNLSGTLQVRLQNCRDIAPNPDEVDIKANDALLKWLQRLQFKMAQIELQSSQATTQFYSL</sequence>
<dbReference type="Proteomes" id="UP001153620">
    <property type="component" value="Chromosome 3"/>
</dbReference>
<protein>
    <recommendedName>
        <fullName evidence="4">Protein unc-79 homolog</fullName>
    </recommendedName>
</protein>
<feature type="region of interest" description="Disordered" evidence="1">
    <location>
        <begin position="669"/>
        <end position="702"/>
    </location>
</feature>
<reference evidence="2" key="2">
    <citation type="submission" date="2022-10" db="EMBL/GenBank/DDBJ databases">
        <authorList>
            <consortium name="ENA_rothamsted_submissions"/>
            <consortium name="culmorum"/>
            <person name="King R."/>
        </authorList>
    </citation>
    <scope>NUCLEOTIDE SEQUENCE</scope>
</reference>
<dbReference type="OrthoDB" id="6270916at2759"/>
<feature type="compositionally biased region" description="Basic and acidic residues" evidence="1">
    <location>
        <begin position="1970"/>
        <end position="1981"/>
    </location>
</feature>
<dbReference type="EMBL" id="OU895879">
    <property type="protein sequence ID" value="CAG9806503.1"/>
    <property type="molecule type" value="Genomic_DNA"/>
</dbReference>
<dbReference type="Pfam" id="PF14776">
    <property type="entry name" value="UNC-79"/>
    <property type="match status" value="1"/>
</dbReference>
<feature type="region of interest" description="Disordered" evidence="1">
    <location>
        <begin position="1970"/>
        <end position="1996"/>
    </location>
</feature>
<dbReference type="InterPro" id="IPR024855">
    <property type="entry name" value="UNC79"/>
</dbReference>
<evidence type="ECO:0008006" key="4">
    <source>
        <dbReference type="Google" id="ProtNLM"/>
    </source>
</evidence>
<name>A0A9N9WRS9_9DIPT</name>
<proteinExistence type="predicted"/>
<feature type="compositionally biased region" description="Polar residues" evidence="1">
    <location>
        <begin position="1982"/>
        <end position="1992"/>
    </location>
</feature>
<reference evidence="2" key="1">
    <citation type="submission" date="2022-01" db="EMBL/GenBank/DDBJ databases">
        <authorList>
            <person name="King R."/>
        </authorList>
    </citation>
    <scope>NUCLEOTIDE SEQUENCE</scope>
</reference>
<accession>A0A9N9WRS9</accession>
<evidence type="ECO:0000313" key="3">
    <source>
        <dbReference type="Proteomes" id="UP001153620"/>
    </source>
</evidence>
<dbReference type="SUPFAM" id="SSF48371">
    <property type="entry name" value="ARM repeat"/>
    <property type="match status" value="1"/>
</dbReference>
<feature type="region of interest" description="Disordered" evidence="1">
    <location>
        <begin position="1908"/>
        <end position="1931"/>
    </location>
</feature>
<gene>
    <name evidence="2" type="ORF">CHIRRI_LOCUS9358</name>
</gene>
<dbReference type="PANTHER" id="PTHR21696:SF2">
    <property type="entry name" value="PROTEIN UNC-79 HOMOLOG"/>
    <property type="match status" value="1"/>
</dbReference>
<evidence type="ECO:0000256" key="1">
    <source>
        <dbReference type="SAM" id="MobiDB-lite"/>
    </source>
</evidence>
<organism evidence="2 3">
    <name type="scientific">Chironomus riparius</name>
    <dbReference type="NCBI Taxonomy" id="315576"/>
    <lineage>
        <taxon>Eukaryota</taxon>
        <taxon>Metazoa</taxon>
        <taxon>Ecdysozoa</taxon>
        <taxon>Arthropoda</taxon>
        <taxon>Hexapoda</taxon>
        <taxon>Insecta</taxon>
        <taxon>Pterygota</taxon>
        <taxon>Neoptera</taxon>
        <taxon>Endopterygota</taxon>
        <taxon>Diptera</taxon>
        <taxon>Nematocera</taxon>
        <taxon>Chironomoidea</taxon>
        <taxon>Chironomidae</taxon>
        <taxon>Chironominae</taxon>
        <taxon>Chironomus</taxon>
    </lineage>
</organism>
<feature type="compositionally biased region" description="Basic and acidic residues" evidence="1">
    <location>
        <begin position="669"/>
        <end position="685"/>
    </location>
</feature>
<feature type="region of interest" description="Disordered" evidence="1">
    <location>
        <begin position="2009"/>
        <end position="2040"/>
    </location>
</feature>
<keyword evidence="3" id="KW-1185">Reference proteome</keyword>
<dbReference type="InterPro" id="IPR016024">
    <property type="entry name" value="ARM-type_fold"/>
</dbReference>
<evidence type="ECO:0000313" key="2">
    <source>
        <dbReference type="EMBL" id="CAG9806503.1"/>
    </source>
</evidence>
<feature type="region of interest" description="Disordered" evidence="1">
    <location>
        <begin position="1647"/>
        <end position="1688"/>
    </location>
</feature>
<feature type="region of interest" description="Disordered" evidence="1">
    <location>
        <begin position="707"/>
        <end position="726"/>
    </location>
</feature>
<dbReference type="PANTHER" id="PTHR21696">
    <property type="entry name" value="PROTEIN UNC-79 HOMOLOG"/>
    <property type="match status" value="1"/>
</dbReference>
<feature type="compositionally biased region" description="Polar residues" evidence="1">
    <location>
        <begin position="1660"/>
        <end position="1670"/>
    </location>
</feature>
<feature type="compositionally biased region" description="Polar residues" evidence="1">
    <location>
        <begin position="1918"/>
        <end position="1930"/>
    </location>
</feature>